<protein>
    <submittedName>
        <fullName evidence="1">Uncharacterized protein</fullName>
    </submittedName>
</protein>
<keyword evidence="2" id="KW-1185">Reference proteome</keyword>
<accession>A0ABX5LUU8</accession>
<name>A0ABX5LUU8_9GAMM</name>
<comment type="caution">
    <text evidence="1">The sequence shown here is derived from an EMBL/GenBank/DDBJ whole genome shotgun (WGS) entry which is preliminary data.</text>
</comment>
<reference evidence="1 2" key="1">
    <citation type="submission" date="2015-03" db="EMBL/GenBank/DDBJ databases">
        <authorList>
            <person name="Krishnan R."/>
            <person name="Midha S."/>
            <person name="Patil P.B."/>
            <person name="Rameshkumar N."/>
        </authorList>
    </citation>
    <scope>NUCLEOTIDE SEQUENCE [LARGE SCALE GENOMIC DNA]</scope>
    <source>
        <strain evidence="1 2">L1E11</strain>
    </source>
</reference>
<gene>
    <name evidence="1" type="ORF">WH50_15385</name>
</gene>
<sequence>MSEVIVPGCLIIIDSTITLDVACPPYCTAPIRLTSQATLDLNASLSVAEAMRDAEGHFRYLRHLAQVSVEQAGPHAPVLLPVSMTIRSQEADFRGVNFQRYQDGQWEEDYALIPPEQWRMTQEKIDVFGRTCSELIRHGDVLEAADWQGREAVLADRLRLSRLVAGEPA</sequence>
<dbReference type="Proteomes" id="UP000248090">
    <property type="component" value="Unassembled WGS sequence"/>
</dbReference>
<proteinExistence type="predicted"/>
<dbReference type="EMBL" id="LAPT01000076">
    <property type="protein sequence ID" value="PXF30445.1"/>
    <property type="molecule type" value="Genomic_DNA"/>
</dbReference>
<evidence type="ECO:0000313" key="2">
    <source>
        <dbReference type="Proteomes" id="UP000248090"/>
    </source>
</evidence>
<evidence type="ECO:0000313" key="1">
    <source>
        <dbReference type="EMBL" id="PXF30445.1"/>
    </source>
</evidence>
<organism evidence="1 2">
    <name type="scientific">Pokkaliibacter plantistimulans</name>
    <dbReference type="NCBI Taxonomy" id="1635171"/>
    <lineage>
        <taxon>Bacteria</taxon>
        <taxon>Pseudomonadati</taxon>
        <taxon>Pseudomonadota</taxon>
        <taxon>Gammaproteobacteria</taxon>
        <taxon>Oceanospirillales</taxon>
        <taxon>Balneatrichaceae</taxon>
        <taxon>Pokkaliibacter</taxon>
    </lineage>
</organism>